<sequence length="154" mass="17062">MTTPKRPRYSTSKPNYSTMDTLLESFINNTDHASIDDSVDRIFESKSTDSEQNDFIQRAIDIGSVLLEAGNRLRCKQASVHNAFVWPLPVDVTVKVFSMIDTQSVFNAAATCSYFNKCAMDPLCYADIDLVTLVPKVNDAAVSTMIQRAGNALQ</sequence>
<feature type="domain" description="F-box" evidence="1">
    <location>
        <begin position="88"/>
        <end position="129"/>
    </location>
</feature>
<dbReference type="AlphaFoldDB" id="A0A2U1KK49"/>
<keyword evidence="3" id="KW-1185">Reference proteome</keyword>
<gene>
    <name evidence="2" type="ORF">CTI12_AA593180</name>
</gene>
<dbReference type="Pfam" id="PF12937">
    <property type="entry name" value="F-box-like"/>
    <property type="match status" value="1"/>
</dbReference>
<comment type="caution">
    <text evidence="2">The sequence shown here is derived from an EMBL/GenBank/DDBJ whole genome shotgun (WGS) entry which is preliminary data.</text>
</comment>
<dbReference type="STRING" id="35608.A0A2U1KK49"/>
<dbReference type="InterPro" id="IPR036047">
    <property type="entry name" value="F-box-like_dom_sf"/>
</dbReference>
<dbReference type="Gene3D" id="1.20.1280.50">
    <property type="match status" value="1"/>
</dbReference>
<evidence type="ECO:0000313" key="2">
    <source>
        <dbReference type="EMBL" id="PWA37154.1"/>
    </source>
</evidence>
<protein>
    <submittedName>
        <fullName evidence="2">F-box domain, cyclin-like protein</fullName>
    </submittedName>
</protein>
<dbReference type="InterPro" id="IPR001810">
    <property type="entry name" value="F-box_dom"/>
</dbReference>
<dbReference type="OrthoDB" id="10257471at2759"/>
<accession>A0A2U1KK49</accession>
<organism evidence="2 3">
    <name type="scientific">Artemisia annua</name>
    <name type="common">Sweet wormwood</name>
    <dbReference type="NCBI Taxonomy" id="35608"/>
    <lineage>
        <taxon>Eukaryota</taxon>
        <taxon>Viridiplantae</taxon>
        <taxon>Streptophyta</taxon>
        <taxon>Embryophyta</taxon>
        <taxon>Tracheophyta</taxon>
        <taxon>Spermatophyta</taxon>
        <taxon>Magnoliopsida</taxon>
        <taxon>eudicotyledons</taxon>
        <taxon>Gunneridae</taxon>
        <taxon>Pentapetalae</taxon>
        <taxon>asterids</taxon>
        <taxon>campanulids</taxon>
        <taxon>Asterales</taxon>
        <taxon>Asteraceae</taxon>
        <taxon>Asteroideae</taxon>
        <taxon>Anthemideae</taxon>
        <taxon>Artemisiinae</taxon>
        <taxon>Artemisia</taxon>
    </lineage>
</organism>
<evidence type="ECO:0000313" key="3">
    <source>
        <dbReference type="Proteomes" id="UP000245207"/>
    </source>
</evidence>
<reference evidence="2 3" key="1">
    <citation type="journal article" date="2018" name="Mol. Plant">
        <title>The genome of Artemisia annua provides insight into the evolution of Asteraceae family and artemisinin biosynthesis.</title>
        <authorList>
            <person name="Shen Q."/>
            <person name="Zhang L."/>
            <person name="Liao Z."/>
            <person name="Wang S."/>
            <person name="Yan T."/>
            <person name="Shi P."/>
            <person name="Liu M."/>
            <person name="Fu X."/>
            <person name="Pan Q."/>
            <person name="Wang Y."/>
            <person name="Lv Z."/>
            <person name="Lu X."/>
            <person name="Zhang F."/>
            <person name="Jiang W."/>
            <person name="Ma Y."/>
            <person name="Chen M."/>
            <person name="Hao X."/>
            <person name="Li L."/>
            <person name="Tang Y."/>
            <person name="Lv G."/>
            <person name="Zhou Y."/>
            <person name="Sun X."/>
            <person name="Brodelius P.E."/>
            <person name="Rose J.K.C."/>
            <person name="Tang K."/>
        </authorList>
    </citation>
    <scope>NUCLEOTIDE SEQUENCE [LARGE SCALE GENOMIC DNA]</scope>
    <source>
        <strain evidence="3">cv. Huhao1</strain>
        <tissue evidence="2">Leaf</tissue>
    </source>
</reference>
<dbReference type="SUPFAM" id="SSF81383">
    <property type="entry name" value="F-box domain"/>
    <property type="match status" value="1"/>
</dbReference>
<dbReference type="Proteomes" id="UP000245207">
    <property type="component" value="Unassembled WGS sequence"/>
</dbReference>
<dbReference type="EMBL" id="PKPP01017166">
    <property type="protein sequence ID" value="PWA37154.1"/>
    <property type="molecule type" value="Genomic_DNA"/>
</dbReference>
<evidence type="ECO:0000259" key="1">
    <source>
        <dbReference type="Pfam" id="PF12937"/>
    </source>
</evidence>
<proteinExistence type="predicted"/>
<name>A0A2U1KK49_ARTAN</name>